<gene>
    <name evidence="3" type="ORF">EX30DRAFT_375416</name>
</gene>
<evidence type="ECO:0000313" key="4">
    <source>
        <dbReference type="Proteomes" id="UP000298138"/>
    </source>
</evidence>
<feature type="repeat" description="ANK" evidence="1">
    <location>
        <begin position="211"/>
        <end position="239"/>
    </location>
</feature>
<dbReference type="AlphaFoldDB" id="A0A4S2MMV9"/>
<sequence length="391" mass="42668">MTTSHGMFRYANLMIEELKVPSPMPIVTILESLPTGLDMYTCSLERLPAELVQTNIPDVPIMNKYLAEKNDILQSCDSLVEVFIAEDYHLEDSLRYDLNKAEALRFSYLTVKDYLIANPGVILSMGAVYASANHPTTDLELSIARTANNDLRGGNDESALIRGILHESVEGTKLRLQHELSLKVQITHADFAASEFDLTKPSSICCHYGGPLQAAGLGGYVALIRLLVEHGADLNVQGCVYGTALYVAVLVLLLLGGSGHFTEETKGTATEKTKKATTEQTKELAIDEMEKTASEEPKDTNIQEIWETATKETKELVAEETEETVTEHLRVAVTEGPKESPIEGTETASAKEKKETATEEARETTTDGGSPDDKDTVRCEEGLVESDVGGL</sequence>
<feature type="compositionally biased region" description="Basic and acidic residues" evidence="2">
    <location>
        <begin position="349"/>
        <end position="381"/>
    </location>
</feature>
<feature type="region of interest" description="Disordered" evidence="2">
    <location>
        <begin position="331"/>
        <end position="391"/>
    </location>
</feature>
<dbReference type="OrthoDB" id="4772757at2759"/>
<organism evidence="3 4">
    <name type="scientific">Ascodesmis nigricans</name>
    <dbReference type="NCBI Taxonomy" id="341454"/>
    <lineage>
        <taxon>Eukaryota</taxon>
        <taxon>Fungi</taxon>
        <taxon>Dikarya</taxon>
        <taxon>Ascomycota</taxon>
        <taxon>Pezizomycotina</taxon>
        <taxon>Pezizomycetes</taxon>
        <taxon>Pezizales</taxon>
        <taxon>Ascodesmidaceae</taxon>
        <taxon>Ascodesmis</taxon>
    </lineage>
</organism>
<keyword evidence="1" id="KW-0040">ANK repeat</keyword>
<dbReference type="Gene3D" id="1.25.40.20">
    <property type="entry name" value="Ankyrin repeat-containing domain"/>
    <property type="match status" value="1"/>
</dbReference>
<name>A0A4S2MMV9_9PEZI</name>
<dbReference type="InParanoid" id="A0A4S2MMV9"/>
<feature type="compositionally biased region" description="Basic and acidic residues" evidence="2">
    <location>
        <begin position="331"/>
        <end position="341"/>
    </location>
</feature>
<keyword evidence="4" id="KW-1185">Reference proteome</keyword>
<proteinExistence type="predicted"/>
<dbReference type="Proteomes" id="UP000298138">
    <property type="component" value="Unassembled WGS sequence"/>
</dbReference>
<dbReference type="SUPFAM" id="SSF48403">
    <property type="entry name" value="Ankyrin repeat"/>
    <property type="match status" value="1"/>
</dbReference>
<dbReference type="PROSITE" id="PS50088">
    <property type="entry name" value="ANK_REPEAT"/>
    <property type="match status" value="1"/>
</dbReference>
<evidence type="ECO:0000256" key="2">
    <source>
        <dbReference type="SAM" id="MobiDB-lite"/>
    </source>
</evidence>
<dbReference type="InterPro" id="IPR002110">
    <property type="entry name" value="Ankyrin_rpt"/>
</dbReference>
<accession>A0A4S2MMV9</accession>
<protein>
    <submittedName>
        <fullName evidence="3">Uncharacterized protein</fullName>
    </submittedName>
</protein>
<evidence type="ECO:0000313" key="3">
    <source>
        <dbReference type="EMBL" id="TGZ76509.1"/>
    </source>
</evidence>
<dbReference type="InterPro" id="IPR036770">
    <property type="entry name" value="Ankyrin_rpt-contain_sf"/>
</dbReference>
<dbReference type="EMBL" id="ML220175">
    <property type="protein sequence ID" value="TGZ76509.1"/>
    <property type="molecule type" value="Genomic_DNA"/>
</dbReference>
<reference evidence="3 4" key="1">
    <citation type="submission" date="2019-04" db="EMBL/GenBank/DDBJ databases">
        <title>Comparative genomics and transcriptomics to analyze fruiting body development in filamentous ascomycetes.</title>
        <authorList>
            <consortium name="DOE Joint Genome Institute"/>
            <person name="Lutkenhaus R."/>
            <person name="Traeger S."/>
            <person name="Breuer J."/>
            <person name="Kuo A."/>
            <person name="Lipzen A."/>
            <person name="Pangilinan J."/>
            <person name="Dilworth D."/>
            <person name="Sandor L."/>
            <person name="Poggeler S."/>
            <person name="Barry K."/>
            <person name="Grigoriev I.V."/>
            <person name="Nowrousian M."/>
        </authorList>
    </citation>
    <scope>NUCLEOTIDE SEQUENCE [LARGE SCALE GENOMIC DNA]</scope>
    <source>
        <strain evidence="3 4">CBS 389.68</strain>
    </source>
</reference>
<evidence type="ECO:0000256" key="1">
    <source>
        <dbReference type="PROSITE-ProRule" id="PRU00023"/>
    </source>
</evidence>